<feature type="transmembrane region" description="Helical" evidence="1">
    <location>
        <begin position="12"/>
        <end position="29"/>
    </location>
</feature>
<gene>
    <name evidence="2" type="ORF">HMPREF9943_00098</name>
</gene>
<feature type="transmembrane region" description="Helical" evidence="1">
    <location>
        <begin position="63"/>
        <end position="83"/>
    </location>
</feature>
<keyword evidence="1" id="KW-0472">Membrane</keyword>
<dbReference type="eggNOG" id="ENOG5033IYK">
    <property type="taxonomic scope" value="Bacteria"/>
</dbReference>
<sequence>MIEYKIRRQSYIIFLIGLIATLFTGEIRYPAGFMIGYLISLLAFMMTARMTDLLLDNKSNTKILTVCLFIGQLFIYSAGLLIGLLLMDYVSYITVFIAYFVIKMTIYWDAFKERRKIE</sequence>
<evidence type="ECO:0008006" key="4">
    <source>
        <dbReference type="Google" id="ProtNLM"/>
    </source>
</evidence>
<keyword evidence="1" id="KW-0812">Transmembrane</keyword>
<organism evidence="2 3">
    <name type="scientific">Eggerthia catenaformis OT 569 = DSM 20559</name>
    <dbReference type="NCBI Taxonomy" id="999415"/>
    <lineage>
        <taxon>Bacteria</taxon>
        <taxon>Bacillati</taxon>
        <taxon>Bacillota</taxon>
        <taxon>Erysipelotrichia</taxon>
        <taxon>Erysipelotrichales</taxon>
        <taxon>Coprobacillaceae</taxon>
        <taxon>Eggerthia</taxon>
    </lineage>
</organism>
<dbReference type="Proteomes" id="UP000011758">
    <property type="component" value="Unassembled WGS sequence"/>
</dbReference>
<dbReference type="BioCyc" id="ECAT999415-HMP:GTTI-107-MONOMER"/>
<proteinExistence type="predicted"/>
<dbReference type="EMBL" id="AGEJ01000001">
    <property type="protein sequence ID" value="EMD17666.1"/>
    <property type="molecule type" value="Genomic_DNA"/>
</dbReference>
<protein>
    <recommendedName>
        <fullName evidence="4">ATP synthase I</fullName>
    </recommendedName>
</protein>
<dbReference type="AlphaFoldDB" id="M2Q633"/>
<feature type="transmembrane region" description="Helical" evidence="1">
    <location>
        <begin position="35"/>
        <end position="51"/>
    </location>
</feature>
<name>M2Q633_9FIRM</name>
<evidence type="ECO:0000313" key="2">
    <source>
        <dbReference type="EMBL" id="EMD17666.1"/>
    </source>
</evidence>
<keyword evidence="3" id="KW-1185">Reference proteome</keyword>
<reference evidence="2 3" key="1">
    <citation type="submission" date="2013-02" db="EMBL/GenBank/DDBJ databases">
        <title>The Genome Sequence of Lactobacillus catenaformis F0143.</title>
        <authorList>
            <consortium name="The Broad Institute Genome Sequencing Platform"/>
            <person name="Earl A."/>
            <person name="Ward D."/>
            <person name="Feldgarden M."/>
            <person name="Gevers D."/>
            <person name="Izard J."/>
            <person name="Blanton J.M."/>
            <person name="Mathney J."/>
            <person name="Dewhirst F.E."/>
            <person name="Young S.K."/>
            <person name="Zeng Q."/>
            <person name="Gargeya S."/>
            <person name="Fitzgerald M."/>
            <person name="Haas B."/>
            <person name="Abouelleil A."/>
            <person name="Alvarado L."/>
            <person name="Arachchi H.M."/>
            <person name="Berlin A."/>
            <person name="Chapman S.B."/>
            <person name="Gearin G."/>
            <person name="Goldberg J."/>
            <person name="Griggs A."/>
            <person name="Gujja S."/>
            <person name="Hansen M."/>
            <person name="Heiman D."/>
            <person name="Howarth C."/>
            <person name="Larimer J."/>
            <person name="Lui A."/>
            <person name="MacDonald P.J.P."/>
            <person name="McCowen C."/>
            <person name="Montmayeur A."/>
            <person name="Murphy C."/>
            <person name="Neiman D."/>
            <person name="Pearson M."/>
            <person name="Priest M."/>
            <person name="Roberts A."/>
            <person name="Saif S."/>
            <person name="Shea T."/>
            <person name="Sisk P."/>
            <person name="Stolte C."/>
            <person name="Sykes S."/>
            <person name="Wortman J."/>
            <person name="Nusbaum C."/>
            <person name="Birren B."/>
        </authorList>
    </citation>
    <scope>NUCLEOTIDE SEQUENCE [LARGE SCALE GENOMIC DNA]</scope>
    <source>
        <strain evidence="2 3">OT 569</strain>
    </source>
</reference>
<comment type="caution">
    <text evidence="2">The sequence shown here is derived from an EMBL/GenBank/DDBJ whole genome shotgun (WGS) entry which is preliminary data.</text>
</comment>
<dbReference type="STRING" id="999415.HMPREF9943_00098"/>
<evidence type="ECO:0000313" key="3">
    <source>
        <dbReference type="Proteomes" id="UP000011758"/>
    </source>
</evidence>
<feature type="transmembrane region" description="Helical" evidence="1">
    <location>
        <begin position="89"/>
        <end position="108"/>
    </location>
</feature>
<evidence type="ECO:0000256" key="1">
    <source>
        <dbReference type="SAM" id="Phobius"/>
    </source>
</evidence>
<dbReference type="RefSeq" id="WP_004801109.1">
    <property type="nucleotide sequence ID" value="NZ_AUGJ01000001.1"/>
</dbReference>
<keyword evidence="1" id="KW-1133">Transmembrane helix</keyword>
<accession>M2Q633</accession>